<dbReference type="RefSeq" id="XP_031569968.1">
    <property type="nucleotide sequence ID" value="XM_031714108.1"/>
</dbReference>
<dbReference type="GO" id="GO:0016567">
    <property type="term" value="P:protein ubiquitination"/>
    <property type="evidence" value="ECO:0007669"/>
    <property type="project" value="InterPro"/>
</dbReference>
<dbReference type="OrthoDB" id="5981432at2759"/>
<evidence type="ECO:0000256" key="1">
    <source>
        <dbReference type="ARBA" id="ARBA00002646"/>
    </source>
</evidence>
<evidence type="ECO:0000313" key="11">
    <source>
        <dbReference type="Proteomes" id="UP000515163"/>
    </source>
</evidence>
<name>A0A6P8IUY8_ACTTE</name>
<evidence type="ECO:0000256" key="7">
    <source>
        <dbReference type="ARBA" id="ARBA00022990"/>
    </source>
</evidence>
<accession>A0A6P8IUY8</accession>
<evidence type="ECO:0000256" key="3">
    <source>
        <dbReference type="ARBA" id="ARBA00011097"/>
    </source>
</evidence>
<organism evidence="11 12">
    <name type="scientific">Actinia tenebrosa</name>
    <name type="common">Australian red waratah sea anemone</name>
    <dbReference type="NCBI Taxonomy" id="6105"/>
    <lineage>
        <taxon>Eukaryota</taxon>
        <taxon>Metazoa</taxon>
        <taxon>Cnidaria</taxon>
        <taxon>Anthozoa</taxon>
        <taxon>Hexacorallia</taxon>
        <taxon>Actiniaria</taxon>
        <taxon>Actiniidae</taxon>
        <taxon>Actinia</taxon>
    </lineage>
</organism>
<evidence type="ECO:0000256" key="5">
    <source>
        <dbReference type="ARBA" id="ARBA00022553"/>
    </source>
</evidence>
<dbReference type="Proteomes" id="UP000515163">
    <property type="component" value="Unplaced"/>
</dbReference>
<proteinExistence type="predicted"/>
<feature type="region of interest" description="Disordered" evidence="10">
    <location>
        <begin position="85"/>
        <end position="123"/>
    </location>
</feature>
<evidence type="ECO:0000256" key="10">
    <source>
        <dbReference type="SAM" id="MobiDB-lite"/>
    </source>
</evidence>
<sequence length="123" mass="13309">MNNKPSSFTWMGKRKSGPIETIKPLELSGSKGGGGITIKLNAPAKKKKAEPVIQKKAGSVAAAFGNDESDEEEEIPPEAKMRMRNIGKDTPTSAGPNSFNKGKQGFTHTRKVFEKKLNETKPP</sequence>
<feature type="compositionally biased region" description="Basic and acidic residues" evidence="10">
    <location>
        <begin position="111"/>
        <end position="123"/>
    </location>
</feature>
<evidence type="ECO:0000256" key="9">
    <source>
        <dbReference type="ARBA" id="ARBA00023306"/>
    </source>
</evidence>
<evidence type="ECO:0000256" key="8">
    <source>
        <dbReference type="ARBA" id="ARBA00023242"/>
    </source>
</evidence>
<evidence type="ECO:0000256" key="6">
    <source>
        <dbReference type="ARBA" id="ARBA00022843"/>
    </source>
</evidence>
<dbReference type="PANTHER" id="PTHR16523">
    <property type="entry name" value="PEST PROTEOLYTIC SIGNAL-CONTAINING NUCLEAR PROTEIN"/>
    <property type="match status" value="1"/>
</dbReference>
<comment type="function">
    <text evidence="1">May be involved in cell cycle regulation.</text>
</comment>
<dbReference type="InterPro" id="IPR029169">
    <property type="entry name" value="PCNP"/>
</dbReference>
<reference evidence="12" key="1">
    <citation type="submission" date="2025-08" db="UniProtKB">
        <authorList>
            <consortium name="RefSeq"/>
        </authorList>
    </citation>
    <scope>IDENTIFICATION</scope>
    <source>
        <tissue evidence="12">Tentacle</tissue>
    </source>
</reference>
<dbReference type="KEGG" id="aten:116304381"/>
<keyword evidence="9" id="KW-0131">Cell cycle</keyword>
<dbReference type="GO" id="GO:0043161">
    <property type="term" value="P:proteasome-mediated ubiquitin-dependent protein catabolic process"/>
    <property type="evidence" value="ECO:0007669"/>
    <property type="project" value="TreeGrafter"/>
</dbReference>
<keyword evidence="5" id="KW-0597">Phosphoprotein</keyword>
<feature type="compositionally biased region" description="Polar residues" evidence="10">
    <location>
        <begin position="90"/>
        <end position="101"/>
    </location>
</feature>
<keyword evidence="7" id="KW-0007">Acetylation</keyword>
<keyword evidence="11" id="KW-1185">Reference proteome</keyword>
<evidence type="ECO:0000256" key="4">
    <source>
        <dbReference type="ARBA" id="ARBA00022059"/>
    </source>
</evidence>
<dbReference type="AlphaFoldDB" id="A0A6P8IUY8"/>
<dbReference type="GO" id="GO:0005634">
    <property type="term" value="C:nucleus"/>
    <property type="evidence" value="ECO:0007669"/>
    <property type="project" value="UniProtKB-SubCell"/>
</dbReference>
<dbReference type="GeneID" id="116304381"/>
<evidence type="ECO:0000256" key="2">
    <source>
        <dbReference type="ARBA" id="ARBA00004123"/>
    </source>
</evidence>
<keyword evidence="6" id="KW-0832">Ubl conjugation</keyword>
<gene>
    <name evidence="12" type="primary">LOC116304381</name>
</gene>
<evidence type="ECO:0000313" key="12">
    <source>
        <dbReference type="RefSeq" id="XP_031569968.1"/>
    </source>
</evidence>
<dbReference type="PANTHER" id="PTHR16523:SF6">
    <property type="entry name" value="PEST PROTEOLYTIC SIGNAL-CONTAINING NUCLEAR PROTEIN"/>
    <property type="match status" value="1"/>
</dbReference>
<keyword evidence="8" id="KW-0539">Nucleus</keyword>
<dbReference type="InParanoid" id="A0A6P8IUY8"/>
<comment type="subcellular location">
    <subcellularLocation>
        <location evidence="2">Nucleus</location>
    </subcellularLocation>
</comment>
<dbReference type="Pfam" id="PF15473">
    <property type="entry name" value="PCNP"/>
    <property type="match status" value="1"/>
</dbReference>
<comment type="subunit">
    <text evidence="3">Interacts with UHRF2/NIRF.</text>
</comment>
<protein>
    <recommendedName>
        <fullName evidence="4">PEST proteolytic signal-containing nuclear protein</fullName>
    </recommendedName>
</protein>